<sequence>MSETFEIFLSCAPGLEPALAGEAKAAGFGPLRVAAGGVAFDGSWPDVWRANLRLRIAARVLARIGGFPAVHLAQLDKRARAFGWGAVLRPDVPVKVEATSRKSKIYHAGAAAQRVERAIAEELGAPIGEGGLRLLVRIEENLVTFSVDTSGEPLHKRGHKQAVGKAPLRETLAAGFLRVCGYDGSEPVLDPMCGSGSFVIEAAEIAAGLAPGRGRAFAFERMAGFDPDAWEAMRAEIAPEGPVHLCRGFDRDAKVVGMAKANAGRAGVAARTRFACRAVAELVPPEGPPGLVMVNPPYGGRIGAKSPLYGLYATLGEKLRAFSGWRVGLVTSELGLARACGLPFLPPPPPVAHGGLKVRLYRTDPLP</sequence>
<dbReference type="InterPro" id="IPR054170">
    <property type="entry name" value="RlmL_1st"/>
</dbReference>
<keyword evidence="2 5" id="KW-0808">Transferase</keyword>
<dbReference type="PANTHER" id="PTHR47313">
    <property type="entry name" value="RIBOSOMAL RNA LARGE SUBUNIT METHYLTRANSFERASE K/L"/>
    <property type="match status" value="1"/>
</dbReference>
<dbReference type="Gene3D" id="3.30.2130.30">
    <property type="match status" value="1"/>
</dbReference>
<protein>
    <submittedName>
        <fullName evidence="5">Methyltransferase</fullName>
        <ecNumber evidence="5">2.1.1.-</ecNumber>
    </submittedName>
</protein>
<evidence type="ECO:0000256" key="1">
    <source>
        <dbReference type="ARBA" id="ARBA00022603"/>
    </source>
</evidence>
<dbReference type="HOGENOM" id="CLU_032119_3_3_5"/>
<dbReference type="AlphaFoldDB" id="S9Q3R3"/>
<dbReference type="GO" id="GO:0008990">
    <property type="term" value="F:rRNA (guanine-N2-)-methyltransferase activity"/>
    <property type="evidence" value="ECO:0007669"/>
    <property type="project" value="TreeGrafter"/>
</dbReference>
<dbReference type="Proteomes" id="UP000015347">
    <property type="component" value="Unassembled WGS sequence"/>
</dbReference>
<evidence type="ECO:0000259" key="3">
    <source>
        <dbReference type="Pfam" id="PF01170"/>
    </source>
</evidence>
<evidence type="ECO:0000313" key="5">
    <source>
        <dbReference type="EMBL" id="EPX75966.1"/>
    </source>
</evidence>
<dbReference type="PRINTS" id="PR00507">
    <property type="entry name" value="N12N6MTFRASE"/>
</dbReference>
<dbReference type="PROSITE" id="PS01261">
    <property type="entry name" value="UPF0020"/>
    <property type="match status" value="1"/>
</dbReference>
<dbReference type="Pfam" id="PF22020">
    <property type="entry name" value="RlmL_1st"/>
    <property type="match status" value="1"/>
</dbReference>
<dbReference type="SUPFAM" id="SSF53335">
    <property type="entry name" value="S-adenosyl-L-methionine-dependent methyltransferases"/>
    <property type="match status" value="1"/>
</dbReference>
<evidence type="ECO:0000256" key="2">
    <source>
        <dbReference type="ARBA" id="ARBA00022679"/>
    </source>
</evidence>
<dbReference type="CDD" id="cd11715">
    <property type="entry name" value="THUMP_AdoMetMT"/>
    <property type="match status" value="1"/>
</dbReference>
<feature type="domain" description="RlmL ferredoxin-like" evidence="4">
    <location>
        <begin position="6"/>
        <end position="61"/>
    </location>
</feature>
<name>S9Q3R3_9RHOB</name>
<keyword evidence="6" id="KW-1185">Reference proteome</keyword>
<dbReference type="STRING" id="1123237.Salmuc_05353"/>
<gene>
    <name evidence="5" type="ORF">Salmuc_05353</name>
</gene>
<dbReference type="PANTHER" id="PTHR47313:SF1">
    <property type="entry name" value="RIBOSOMAL RNA LARGE SUBUNIT METHYLTRANSFERASE K_L"/>
    <property type="match status" value="1"/>
</dbReference>
<dbReference type="OrthoDB" id="9809404at2"/>
<dbReference type="eggNOG" id="COG0116">
    <property type="taxonomic scope" value="Bacteria"/>
</dbReference>
<dbReference type="GO" id="GO:0070043">
    <property type="term" value="F:rRNA (guanine-N7-)-methyltransferase activity"/>
    <property type="evidence" value="ECO:0007669"/>
    <property type="project" value="TreeGrafter"/>
</dbReference>
<reference evidence="6" key="1">
    <citation type="journal article" date="2014" name="Stand. Genomic Sci.">
        <title>Genome sequence of the exopolysaccharide-producing Salipiger mucosus type strain (DSM 16094(T)), a moderately halophilic member of the Roseobacter clade.</title>
        <authorList>
            <person name="Riedel T."/>
            <person name="Spring S."/>
            <person name="Fiebig A."/>
            <person name="Petersen J."/>
            <person name="Kyrpides N.C."/>
            <person name="Goker M."/>
            <person name="Klenk H.P."/>
        </authorList>
    </citation>
    <scope>NUCLEOTIDE SEQUENCE [LARGE SCALE GENOMIC DNA]</scope>
    <source>
        <strain evidence="6">DSM 16094</strain>
    </source>
</reference>
<keyword evidence="1 5" id="KW-0489">Methyltransferase</keyword>
<dbReference type="InterPro" id="IPR000241">
    <property type="entry name" value="RlmKL-like_Mtase"/>
</dbReference>
<evidence type="ECO:0000313" key="6">
    <source>
        <dbReference type="Proteomes" id="UP000015347"/>
    </source>
</evidence>
<dbReference type="EMBL" id="APVH01000063">
    <property type="protein sequence ID" value="EPX75966.1"/>
    <property type="molecule type" value="Genomic_DNA"/>
</dbReference>
<evidence type="ECO:0000259" key="4">
    <source>
        <dbReference type="Pfam" id="PF22020"/>
    </source>
</evidence>
<dbReference type="EC" id="2.1.1.-" evidence="5"/>
<accession>S9Q3R3</accession>
<dbReference type="InterPro" id="IPR053943">
    <property type="entry name" value="RlmKL-like_Mtase_CS"/>
</dbReference>
<feature type="domain" description="Ribosomal RNA large subunit methyltransferase K/L-like methyltransferase" evidence="3">
    <location>
        <begin position="157"/>
        <end position="337"/>
    </location>
</feature>
<organism evidence="5 6">
    <name type="scientific">Salipiger mucosus DSM 16094</name>
    <dbReference type="NCBI Taxonomy" id="1123237"/>
    <lineage>
        <taxon>Bacteria</taxon>
        <taxon>Pseudomonadati</taxon>
        <taxon>Pseudomonadota</taxon>
        <taxon>Alphaproteobacteria</taxon>
        <taxon>Rhodobacterales</taxon>
        <taxon>Roseobacteraceae</taxon>
        <taxon>Salipiger</taxon>
    </lineage>
</organism>
<proteinExistence type="predicted"/>
<dbReference type="Gene3D" id="3.40.50.150">
    <property type="entry name" value="Vaccinia Virus protein VP39"/>
    <property type="match status" value="1"/>
</dbReference>
<dbReference type="Pfam" id="PF01170">
    <property type="entry name" value="UPF0020"/>
    <property type="match status" value="1"/>
</dbReference>
<dbReference type="RefSeq" id="WP_020042945.1">
    <property type="nucleotide sequence ID" value="NZ_KE557286.1"/>
</dbReference>
<dbReference type="InterPro" id="IPR029063">
    <property type="entry name" value="SAM-dependent_MTases_sf"/>
</dbReference>
<comment type="caution">
    <text evidence="5">The sequence shown here is derived from an EMBL/GenBank/DDBJ whole genome shotgun (WGS) entry which is preliminary data.</text>
</comment>